<reference evidence="1" key="2">
    <citation type="submission" date="2021-04" db="EMBL/GenBank/DDBJ databases">
        <authorList>
            <person name="Podell S."/>
        </authorList>
    </citation>
    <scope>NUCLEOTIDE SEQUENCE</scope>
    <source>
        <strain evidence="1">Hildebrandi</strain>
    </source>
</reference>
<dbReference type="Proteomes" id="UP000693970">
    <property type="component" value="Unassembled WGS sequence"/>
</dbReference>
<accession>A0A9K3LQE8</accession>
<proteinExistence type="predicted"/>
<comment type="caution">
    <text evidence="1">The sequence shown here is derived from an EMBL/GenBank/DDBJ whole genome shotgun (WGS) entry which is preliminary data.</text>
</comment>
<reference evidence="1" key="1">
    <citation type="journal article" date="2021" name="Sci. Rep.">
        <title>Diploid genomic architecture of Nitzschia inconspicua, an elite biomass production diatom.</title>
        <authorList>
            <person name="Oliver A."/>
            <person name="Podell S."/>
            <person name="Pinowska A."/>
            <person name="Traller J.C."/>
            <person name="Smith S.R."/>
            <person name="McClure R."/>
            <person name="Beliaev A."/>
            <person name="Bohutskyi P."/>
            <person name="Hill E.A."/>
            <person name="Rabines A."/>
            <person name="Zheng H."/>
            <person name="Allen L.Z."/>
            <person name="Kuo A."/>
            <person name="Grigoriev I.V."/>
            <person name="Allen A.E."/>
            <person name="Hazlebeck D."/>
            <person name="Allen E.E."/>
        </authorList>
    </citation>
    <scope>NUCLEOTIDE SEQUENCE</scope>
    <source>
        <strain evidence="1">Hildebrandi</strain>
    </source>
</reference>
<evidence type="ECO:0000313" key="1">
    <source>
        <dbReference type="EMBL" id="KAG7366679.1"/>
    </source>
</evidence>
<sequence length="141" mass="15379">MYWINLAGNGVIVPSIRRGDDDDSMCGNAVMYDIGKILTVGGAPDYNLANGHNRAYIIDINQATPSAGNMVYPRYMLSSSVLPSGEVVVVGGQEYVEIFTDYNAVMKAEVWSPVTGTWTLIEIEISIPRTYHSVAILMKDG</sequence>
<name>A0A9K3LQE8_9STRA</name>
<organism evidence="1 2">
    <name type="scientific">Nitzschia inconspicua</name>
    <dbReference type="NCBI Taxonomy" id="303405"/>
    <lineage>
        <taxon>Eukaryota</taxon>
        <taxon>Sar</taxon>
        <taxon>Stramenopiles</taxon>
        <taxon>Ochrophyta</taxon>
        <taxon>Bacillariophyta</taxon>
        <taxon>Bacillariophyceae</taxon>
        <taxon>Bacillariophycidae</taxon>
        <taxon>Bacillariales</taxon>
        <taxon>Bacillariaceae</taxon>
        <taxon>Nitzschia</taxon>
    </lineage>
</organism>
<keyword evidence="2" id="KW-1185">Reference proteome</keyword>
<protein>
    <submittedName>
        <fullName evidence="1">Kelch motif-containing protein</fullName>
    </submittedName>
</protein>
<dbReference type="OrthoDB" id="2019572at2759"/>
<dbReference type="EMBL" id="JAGRRH010000007">
    <property type="protein sequence ID" value="KAG7366679.1"/>
    <property type="molecule type" value="Genomic_DNA"/>
</dbReference>
<gene>
    <name evidence="1" type="ORF">IV203_029349</name>
</gene>
<evidence type="ECO:0000313" key="2">
    <source>
        <dbReference type="Proteomes" id="UP000693970"/>
    </source>
</evidence>
<dbReference type="AlphaFoldDB" id="A0A9K3LQE8"/>